<proteinExistence type="predicted"/>
<dbReference type="EMBL" id="JASBWR010000014">
    <property type="protein sequence ID" value="KAJ9110124.1"/>
    <property type="molecule type" value="Genomic_DNA"/>
</dbReference>
<keyword evidence="2" id="KW-1185">Reference proteome</keyword>
<evidence type="ECO:0000313" key="2">
    <source>
        <dbReference type="Proteomes" id="UP001241377"/>
    </source>
</evidence>
<evidence type="ECO:0000313" key="1">
    <source>
        <dbReference type="EMBL" id="KAJ9110124.1"/>
    </source>
</evidence>
<name>A0ACC2WEC5_9TREE</name>
<gene>
    <name evidence="1" type="ORF">QFC19_001795</name>
</gene>
<comment type="caution">
    <text evidence="1">The sequence shown here is derived from an EMBL/GenBank/DDBJ whole genome shotgun (WGS) entry which is preliminary data.</text>
</comment>
<organism evidence="1 2">
    <name type="scientific">Naganishia cerealis</name>
    <dbReference type="NCBI Taxonomy" id="610337"/>
    <lineage>
        <taxon>Eukaryota</taxon>
        <taxon>Fungi</taxon>
        <taxon>Dikarya</taxon>
        <taxon>Basidiomycota</taxon>
        <taxon>Agaricomycotina</taxon>
        <taxon>Tremellomycetes</taxon>
        <taxon>Filobasidiales</taxon>
        <taxon>Filobasidiaceae</taxon>
        <taxon>Naganishia</taxon>
    </lineage>
</organism>
<dbReference type="Proteomes" id="UP001241377">
    <property type="component" value="Unassembled WGS sequence"/>
</dbReference>
<accession>A0ACC2WEC5</accession>
<sequence length="105" mass="10982">MEVAINSVGSLPRQERPLLLTLVSDCRVGGGTGAKPTCDPAVPTKDVSSFMVEDGDRVLAAKDQAPFKLDNSSGWHDVGCFGTAVNVGVFDGNITYTDTGLNPGR</sequence>
<reference evidence="1" key="1">
    <citation type="submission" date="2023-04" db="EMBL/GenBank/DDBJ databases">
        <title>Draft Genome sequencing of Naganishia species isolated from polar environments using Oxford Nanopore Technology.</title>
        <authorList>
            <person name="Leo P."/>
            <person name="Venkateswaran K."/>
        </authorList>
    </citation>
    <scope>NUCLEOTIDE SEQUENCE</scope>
    <source>
        <strain evidence="1">MNA-CCFEE 5261</strain>
    </source>
</reference>
<protein>
    <submittedName>
        <fullName evidence="1">Uncharacterized protein</fullName>
    </submittedName>
</protein>